<proteinExistence type="predicted"/>
<reference evidence="1 2" key="1">
    <citation type="submission" date="2016-04" db="EMBL/GenBank/DDBJ databases">
        <title>First whole genome shotgun sequence of the bacterium Enteractinococcus sp. strain UASWS1574.</title>
        <authorList>
            <person name="Crovadore J."/>
            <person name="Chablais R."/>
            <person name="Lefort F."/>
        </authorList>
    </citation>
    <scope>NUCLEOTIDE SEQUENCE [LARGE SCALE GENOMIC DNA]</scope>
    <source>
        <strain evidence="1 2">UASWS1574</strain>
    </source>
</reference>
<dbReference type="OrthoDB" id="9757917at2"/>
<dbReference type="SUPFAM" id="SSF52540">
    <property type="entry name" value="P-loop containing nucleoside triphosphate hydrolases"/>
    <property type="match status" value="1"/>
</dbReference>
<gene>
    <name evidence="1" type="ORF">A6F49_04215</name>
</gene>
<evidence type="ECO:0000313" key="1">
    <source>
        <dbReference type="EMBL" id="OAV62870.1"/>
    </source>
</evidence>
<evidence type="ECO:0000313" key="2">
    <source>
        <dbReference type="Proteomes" id="UP000078292"/>
    </source>
</evidence>
<dbReference type="InterPro" id="IPR027417">
    <property type="entry name" value="P-loop_NTPase"/>
</dbReference>
<comment type="caution">
    <text evidence="1">The sequence shown here is derived from an EMBL/GenBank/DDBJ whole genome shotgun (WGS) entry which is preliminary data.</text>
</comment>
<dbReference type="EMBL" id="LXEY01000007">
    <property type="protein sequence ID" value="OAV62870.1"/>
    <property type="molecule type" value="Genomic_DNA"/>
</dbReference>
<protein>
    <submittedName>
        <fullName evidence="1">Uncharacterized protein</fullName>
    </submittedName>
</protein>
<dbReference type="RefSeq" id="WP_043056071.1">
    <property type="nucleotide sequence ID" value="NZ_LXEY01000007.1"/>
</dbReference>
<organism evidence="1 2">
    <name type="scientific">Enteractinococcus helveticum</name>
    <dbReference type="NCBI Taxonomy" id="1837282"/>
    <lineage>
        <taxon>Bacteria</taxon>
        <taxon>Bacillati</taxon>
        <taxon>Actinomycetota</taxon>
        <taxon>Actinomycetes</taxon>
        <taxon>Micrococcales</taxon>
        <taxon>Micrococcaceae</taxon>
    </lineage>
</organism>
<name>A0A1B7M2S2_9MICC</name>
<dbReference type="Gene3D" id="3.40.50.300">
    <property type="entry name" value="P-loop containing nucleotide triphosphate hydrolases"/>
    <property type="match status" value="1"/>
</dbReference>
<accession>A0A1B7M2S2</accession>
<keyword evidence="2" id="KW-1185">Reference proteome</keyword>
<sequence>MPVILPDIEFSRIRPYGRPASRADAFEELASILIQQMPEWPSGTRFERFGNPDGGREGKGTLPNGDVWAWQAKYLFKFDSSAVTQVTASLVRALEQEPNLTRYFVIFPMDLPAGDNERSTSAYSLWKQAVSNWVSLVEDKERTVEFVFVGGHELTSALTEQENAGRLRYWFDSRSLTVDSQRNRIEEVIAKVGRRYSPEMHIEVDTVQVLDALGRNPTYVDRWRQVLAQLRSSRRWRWKAPDARRDIFENDLQQSQERMERADEAISRVISSVHTFERLEKASSEINSAFEAVSTVNELLNEHLRSDDGLFVGEAASLFTNARDALNALSSADQLSSAVDTRAADEGELLIIGGAGVGKTHLLCDVARRRIAEGRPTMMLLGQDFDGRPLLPQIPELIEERGTVDDVLMLLDAAAEASGNKALLIVDAINESLRPDRWLDDIRVLRTKLKRFPRVGLVLSCRTDFLDPVIGKTDMPVVEHYGFQEKTDVAVHRFAEEYELEIPSFPIFNPEFGNPLFLRLACEALYTLGESRFTLGSVGLTTVCNAFIDAMNLRLSSPARCDYDPQLKLVQAVVRELAQIDASTFERSHVNRIISGLHDERIWSQSLLKGLLDEGVLIEVSVDRLAFGYQRLGDVARASAIASKTPSEVESWLRSLGPDPWHERGTLAVLAIMLPEKHAVELFDLMSVDGSVSVAAIHSFLDSLTLRESEFVSFRTRELVERLMNTEEFADETRTQLISLACVPGHPLNAKWLHTHLLQQTLEDRDATWSVWLIHALDPGVQNPVRTLIEWAWPMRAEGRGSPGRETRTLALLTLGWFLTTSDRRVRDHATKAIVALGEQDSSAFIEVLSFLSDTNDPYIIERMAAASCGISLRNASTTTLHGLAKTLADLVAEGWPQHLLTRDYIRRVLEAAREAGWDGPSGGPPYGSLLPAEPTPREEIEALSEGHGRDYSSVWLSISEMGDFGAYVLKPAIRELAIPDQDTMLDFAERAIFDRVLDLGWSPDKFGAIDSRLRRWRMGGQAERIGKKYQWIALYEVLGALTDNFDIQPSWSQQSALPYSYCEQIISRDIDVTLLARKPAERSESKQSLWFSPAQATFPAVVVNDYPSDMNGVPDPLELISVTGPDGEQWLNLLSYPDWRQKHVPEIEAQRPPTRTIWMHIHAYLVPIESAGALKAWAVGKDWYGRWMPESGESVNALLGGHHSDPQWAHSSGVLDHWCPSVQGPQPADLIQCSAAYEGTGSDRDASAEQETQGFVPSGALAGILELYPGKDFEWEDSSGVAVFDPSIREGGPNSLLVRRSQISKLEDEGYTIFWTVLAGHEHIPGIYRSYTDDHRFVSGSASYILENGTVGKVDSRAYSFSPGLRDQRTLSWNAGFLEASSAEPNVSAQSMDSFRNRSYQHGSDASTCDLEQQASVSTKNGAALWIALKSGAKNAQELSDATQLAIHQVRYGMGHLVDAGLVQRILGAGSHRVSYSIR</sequence>
<dbReference type="STRING" id="1837282.A6F49_04215"/>
<dbReference type="Proteomes" id="UP000078292">
    <property type="component" value="Unassembled WGS sequence"/>
</dbReference>